<feature type="transmembrane region" description="Helical" evidence="1">
    <location>
        <begin position="141"/>
        <end position="160"/>
    </location>
</feature>
<dbReference type="HOGENOM" id="CLU_1388458_0_0_11"/>
<proteinExistence type="predicted"/>
<evidence type="ECO:0000256" key="1">
    <source>
        <dbReference type="SAM" id="Phobius"/>
    </source>
</evidence>
<feature type="transmembrane region" description="Helical" evidence="1">
    <location>
        <begin position="86"/>
        <end position="106"/>
    </location>
</feature>
<evidence type="ECO:0000313" key="3">
    <source>
        <dbReference type="Proteomes" id="UP000002484"/>
    </source>
</evidence>
<feature type="transmembrane region" description="Helical" evidence="1">
    <location>
        <begin position="50"/>
        <end position="74"/>
    </location>
</feature>
<dbReference type="RefSeq" id="WP_013427831.1">
    <property type="nucleotide sequence ID" value="NC_014666.1"/>
</dbReference>
<organism evidence="2 3">
    <name type="scientific">Pseudofrankia inefficax (strain DSM 45817 / CECT 9037 / DDB 130130 / EuI1c)</name>
    <name type="common">Frankia inefficax</name>
    <dbReference type="NCBI Taxonomy" id="298654"/>
    <lineage>
        <taxon>Bacteria</taxon>
        <taxon>Bacillati</taxon>
        <taxon>Actinomycetota</taxon>
        <taxon>Actinomycetes</taxon>
        <taxon>Frankiales</taxon>
        <taxon>Frankiaceae</taxon>
        <taxon>Pseudofrankia</taxon>
    </lineage>
</organism>
<dbReference type="EMBL" id="CP002299">
    <property type="protein sequence ID" value="ADP84720.1"/>
    <property type="molecule type" value="Genomic_DNA"/>
</dbReference>
<dbReference type="STRING" id="298654.FraEuI1c_6751"/>
<protein>
    <submittedName>
        <fullName evidence="2">Uncharacterized protein</fullName>
    </submittedName>
</protein>
<dbReference type="Proteomes" id="UP000002484">
    <property type="component" value="Chromosome"/>
</dbReference>
<keyword evidence="1" id="KW-0812">Transmembrane</keyword>
<name>E3JCD1_PSEI1</name>
<sequence length="196" mass="20981">MSIYDQNARPTEVATAPQESFVASTQTMARAKKRPGGSFSEHRDQHYAPALMRSGAVISVCVLAMLVVVGFLWLTLPPKSSVRVSVSGSIFVTAIGFFLSGNTFRLRDVRRRVGNRARAGLIAPIDALSELPPRDTIHRRFIIGAVSAGVGLTALVIVAVLARGEDDNNATIIAPIIGAIFAMLCFLAGSYSRPID</sequence>
<evidence type="ECO:0000313" key="2">
    <source>
        <dbReference type="EMBL" id="ADP84720.1"/>
    </source>
</evidence>
<keyword evidence="1" id="KW-1133">Transmembrane helix</keyword>
<keyword evidence="3" id="KW-1185">Reference proteome</keyword>
<accession>E3JCD1</accession>
<keyword evidence="1" id="KW-0472">Membrane</keyword>
<dbReference type="InParanoid" id="E3JCD1"/>
<feature type="transmembrane region" description="Helical" evidence="1">
    <location>
        <begin position="172"/>
        <end position="191"/>
    </location>
</feature>
<dbReference type="AlphaFoldDB" id="E3JCD1"/>
<gene>
    <name evidence="2" type="ordered locus">FraEuI1c_6751</name>
</gene>
<dbReference type="KEGG" id="fri:FraEuI1c_6751"/>
<reference evidence="2 3" key="1">
    <citation type="submission" date="2010-10" db="EMBL/GenBank/DDBJ databases">
        <title>Complete sequence of Frankia sp. EuI1c.</title>
        <authorList>
            <consortium name="US DOE Joint Genome Institute"/>
            <person name="Lucas S."/>
            <person name="Copeland A."/>
            <person name="Lapidus A."/>
            <person name="Cheng J.-F."/>
            <person name="Bruce D."/>
            <person name="Goodwin L."/>
            <person name="Pitluck S."/>
            <person name="Chertkov O."/>
            <person name="Detter J.C."/>
            <person name="Han C."/>
            <person name="Tapia R."/>
            <person name="Land M."/>
            <person name="Hauser L."/>
            <person name="Jeffries C."/>
            <person name="Kyrpides N."/>
            <person name="Ivanova N."/>
            <person name="Mikhailova N."/>
            <person name="Beauchemin N."/>
            <person name="Sen A."/>
            <person name="Sur S.A."/>
            <person name="Gtari M."/>
            <person name="Wall L."/>
            <person name="Tisa L."/>
            <person name="Woyke T."/>
        </authorList>
    </citation>
    <scope>NUCLEOTIDE SEQUENCE [LARGE SCALE GENOMIC DNA]</scope>
    <source>
        <strain evidence="3">DSM 45817 / CECT 9037 / EuI1c</strain>
    </source>
</reference>